<feature type="transmembrane region" description="Helical" evidence="9">
    <location>
        <begin position="460"/>
        <end position="481"/>
    </location>
</feature>
<reference evidence="12" key="2">
    <citation type="submission" date="2020-11" db="EMBL/GenBank/DDBJ databases">
        <authorList>
            <consortium name="DOE Joint Genome Institute"/>
            <person name="Kuo A."/>
            <person name="Miyauchi S."/>
            <person name="Kiss E."/>
            <person name="Drula E."/>
            <person name="Kohler A."/>
            <person name="Sanchez-Garcia M."/>
            <person name="Andreopoulos B."/>
            <person name="Barry K.W."/>
            <person name="Bonito G."/>
            <person name="Buee M."/>
            <person name="Carver A."/>
            <person name="Chen C."/>
            <person name="Cichocki N."/>
            <person name="Clum A."/>
            <person name="Culley D."/>
            <person name="Crous P.W."/>
            <person name="Fauchery L."/>
            <person name="Girlanda M."/>
            <person name="Hayes R."/>
            <person name="Keri Z."/>
            <person name="Labutti K."/>
            <person name="Lipzen A."/>
            <person name="Lombard V."/>
            <person name="Magnuson J."/>
            <person name="Maillard F."/>
            <person name="Morin E."/>
            <person name="Murat C."/>
            <person name="Nolan M."/>
            <person name="Ohm R."/>
            <person name="Pangilinan J."/>
            <person name="Pereira M."/>
            <person name="Perotto S."/>
            <person name="Peter M."/>
            <person name="Riley R."/>
            <person name="Sitrit Y."/>
            <person name="Stielow B."/>
            <person name="Szollosi G."/>
            <person name="Zifcakova L."/>
            <person name="Stursova M."/>
            <person name="Spatafora J.W."/>
            <person name="Tedersoo L."/>
            <person name="Vaario L.-M."/>
            <person name="Yamada A."/>
            <person name="Yan M."/>
            <person name="Wang P."/>
            <person name="Xu J."/>
            <person name="Bruns T."/>
            <person name="Baldrian P."/>
            <person name="Vilgalys R."/>
            <person name="Henrissat B."/>
            <person name="Grigoriev I.V."/>
            <person name="Hibbett D."/>
            <person name="Nagy L.G."/>
            <person name="Martin F.M."/>
        </authorList>
    </citation>
    <scope>NUCLEOTIDE SEQUENCE</scope>
    <source>
        <strain evidence="12">UH-Tt-Lm1</strain>
    </source>
</reference>
<evidence type="ECO:0000256" key="2">
    <source>
        <dbReference type="ARBA" id="ARBA00022448"/>
    </source>
</evidence>
<comment type="subcellular location">
    <subcellularLocation>
        <location evidence="1">Membrane</location>
        <topology evidence="1">Multi-pass membrane protein</topology>
    </subcellularLocation>
</comment>
<dbReference type="GO" id="GO:0016020">
    <property type="term" value="C:membrane"/>
    <property type="evidence" value="ECO:0007669"/>
    <property type="project" value="UniProtKB-SubCell"/>
</dbReference>
<gene>
    <name evidence="12" type="ORF">BJ322DRAFT_798603</name>
</gene>
<evidence type="ECO:0000256" key="6">
    <source>
        <dbReference type="ARBA" id="ARBA00022989"/>
    </source>
</evidence>
<dbReference type="InterPro" id="IPR053952">
    <property type="entry name" value="K_trans_C"/>
</dbReference>
<feature type="transmembrane region" description="Helical" evidence="9">
    <location>
        <begin position="487"/>
        <end position="508"/>
    </location>
</feature>
<dbReference type="GO" id="GO:0015079">
    <property type="term" value="F:potassium ion transmembrane transporter activity"/>
    <property type="evidence" value="ECO:0007669"/>
    <property type="project" value="InterPro"/>
</dbReference>
<keyword evidence="6 9" id="KW-1133">Transmembrane helix</keyword>
<evidence type="ECO:0000256" key="5">
    <source>
        <dbReference type="ARBA" id="ARBA00022958"/>
    </source>
</evidence>
<keyword evidence="5" id="KW-0630">Potassium</keyword>
<dbReference type="PANTHER" id="PTHR30540">
    <property type="entry name" value="OSMOTIC STRESS POTASSIUM TRANSPORTER"/>
    <property type="match status" value="1"/>
</dbReference>
<dbReference type="OrthoDB" id="504708at2759"/>
<keyword evidence="3" id="KW-0633">Potassium transport</keyword>
<keyword evidence="13" id="KW-1185">Reference proteome</keyword>
<feature type="transmembrane region" description="Helical" evidence="9">
    <location>
        <begin position="164"/>
        <end position="185"/>
    </location>
</feature>
<feature type="transmembrane region" description="Helical" evidence="9">
    <location>
        <begin position="434"/>
        <end position="453"/>
    </location>
</feature>
<dbReference type="Proteomes" id="UP000736335">
    <property type="component" value="Unassembled WGS sequence"/>
</dbReference>
<evidence type="ECO:0000313" key="13">
    <source>
        <dbReference type="Proteomes" id="UP000736335"/>
    </source>
</evidence>
<reference evidence="12" key="1">
    <citation type="journal article" date="2020" name="Nat. Commun.">
        <title>Large-scale genome sequencing of mycorrhizal fungi provides insights into the early evolution of symbiotic traits.</title>
        <authorList>
            <person name="Miyauchi S."/>
            <person name="Kiss E."/>
            <person name="Kuo A."/>
            <person name="Drula E."/>
            <person name="Kohler A."/>
            <person name="Sanchez-Garcia M."/>
            <person name="Morin E."/>
            <person name="Andreopoulos B."/>
            <person name="Barry K.W."/>
            <person name="Bonito G."/>
            <person name="Buee M."/>
            <person name="Carver A."/>
            <person name="Chen C."/>
            <person name="Cichocki N."/>
            <person name="Clum A."/>
            <person name="Culley D."/>
            <person name="Crous P.W."/>
            <person name="Fauchery L."/>
            <person name="Girlanda M."/>
            <person name="Hayes R.D."/>
            <person name="Keri Z."/>
            <person name="LaButti K."/>
            <person name="Lipzen A."/>
            <person name="Lombard V."/>
            <person name="Magnuson J."/>
            <person name="Maillard F."/>
            <person name="Murat C."/>
            <person name="Nolan M."/>
            <person name="Ohm R.A."/>
            <person name="Pangilinan J."/>
            <person name="Pereira M.F."/>
            <person name="Perotto S."/>
            <person name="Peter M."/>
            <person name="Pfister S."/>
            <person name="Riley R."/>
            <person name="Sitrit Y."/>
            <person name="Stielow J.B."/>
            <person name="Szollosi G."/>
            <person name="Zifcakova L."/>
            <person name="Stursova M."/>
            <person name="Spatafora J.W."/>
            <person name="Tedersoo L."/>
            <person name="Vaario L.M."/>
            <person name="Yamada A."/>
            <person name="Yan M."/>
            <person name="Wang P."/>
            <person name="Xu J."/>
            <person name="Bruns T."/>
            <person name="Baldrian P."/>
            <person name="Vilgalys R."/>
            <person name="Dunand C."/>
            <person name="Henrissat B."/>
            <person name="Grigoriev I.V."/>
            <person name="Hibbett D."/>
            <person name="Nagy L.G."/>
            <person name="Martin F.M."/>
        </authorList>
    </citation>
    <scope>NUCLEOTIDE SEQUENCE</scope>
    <source>
        <strain evidence="12">UH-Tt-Lm1</strain>
    </source>
</reference>
<protein>
    <submittedName>
        <fullName evidence="12">Potassium transporter</fullName>
    </submittedName>
</protein>
<feature type="domain" description="K+ potassium transporter integral membrane" evidence="10">
    <location>
        <begin position="48"/>
        <end position="527"/>
    </location>
</feature>
<dbReference type="EMBL" id="WIUZ02000007">
    <property type="protein sequence ID" value="KAF9784960.1"/>
    <property type="molecule type" value="Genomic_DNA"/>
</dbReference>
<comment type="caution">
    <text evidence="12">The sequence shown here is derived from an EMBL/GenBank/DDBJ whole genome shotgun (WGS) entry which is preliminary data.</text>
</comment>
<evidence type="ECO:0000256" key="9">
    <source>
        <dbReference type="SAM" id="Phobius"/>
    </source>
</evidence>
<dbReference type="Pfam" id="PF22776">
    <property type="entry name" value="K_trans_C"/>
    <property type="match status" value="1"/>
</dbReference>
<feature type="transmembrane region" description="Helical" evidence="9">
    <location>
        <begin position="39"/>
        <end position="57"/>
    </location>
</feature>
<sequence length="764" mass="84520">MRRSYLLLPFTVFNRRMDSSVTADSVEKATFQPRKPHTARGWGLLALSFSTLGVIYSDIGTSPLYVLNGIWAPSGPAPPAEDVLGGISAIVWSMTLLPLLKYVFICLRFGTGEGEGGSFALFQGLYPPPREDIDGDRVLTGDSAYRSKSVSNAGQLSGRFRWPLLAWCLFATGLTMADGILTPAVSVTSAASGIAVAKPSTINDVTGIALAFLIPFFLAQPFGTGRLGVAFAPITFIWLSLLGVTGIVNITAHPGIFRAFDPSRAVLWFVRTKNYDALSGVLLAVTGCEAVFANLGQFNMLSIQLSFSLFVYPNLILAYLGQGARLIRDGDAVINNVFYATIPGSSNGPLFWIVWIFGILATLTASQAMITATFSLVQQIVNMKSLPPIRIKHTSEKIQGQVFIPIVNWILMIAVIIFVVAFKNSTNLTNAYGFAVATVMFSTTTIIAIQIVYVKHLPVIIAAAFFLPFGFFDGLFWGAALKKIPQGAWAPLMLGTIMMLFMLFWTWAKRLEDKFDGKNRRNLRHFIFAGEKGQVTMPAPGRPQSLTPEVDEFDESASVQERYYYSVRDKIASDERDEDRRELVRIPTCAVFHKFASGKGVPHSFVGFIRQWPALPEVVIFLSVCVLPVPKVAADERYDVDKVRSVKGFYGVTYYIGFREEFEVNVDEIVAKICLLETPTDLTSSEIIAEIRKAVIQTTHIVPHYHVMSKVDLREGGLIRVPFNWMRTFLIESIYRRLIISFPETAKWNGPADEIIRVGITAKI</sequence>
<keyword evidence="7" id="KW-0406">Ion transport</keyword>
<feature type="transmembrane region" description="Helical" evidence="9">
    <location>
        <begin position="277"/>
        <end position="296"/>
    </location>
</feature>
<proteinExistence type="predicted"/>
<evidence type="ECO:0000256" key="1">
    <source>
        <dbReference type="ARBA" id="ARBA00004141"/>
    </source>
</evidence>
<dbReference type="PANTHER" id="PTHR30540:SF83">
    <property type="entry name" value="K+ POTASSIUM TRANSPORTER"/>
    <property type="match status" value="1"/>
</dbReference>
<dbReference type="InterPro" id="IPR053951">
    <property type="entry name" value="K_trans_N"/>
</dbReference>
<evidence type="ECO:0000256" key="3">
    <source>
        <dbReference type="ARBA" id="ARBA00022538"/>
    </source>
</evidence>
<evidence type="ECO:0000313" key="12">
    <source>
        <dbReference type="EMBL" id="KAF9784960.1"/>
    </source>
</evidence>
<feature type="transmembrane region" description="Helical" evidence="9">
    <location>
        <begin position="352"/>
        <end position="381"/>
    </location>
</feature>
<keyword evidence="2" id="KW-0813">Transport</keyword>
<name>A0A9P6L6L2_9AGAM</name>
<feature type="transmembrane region" description="Helical" evidence="9">
    <location>
        <begin position="402"/>
        <end position="422"/>
    </location>
</feature>
<organism evidence="12 13">
    <name type="scientific">Thelephora terrestris</name>
    <dbReference type="NCBI Taxonomy" id="56493"/>
    <lineage>
        <taxon>Eukaryota</taxon>
        <taxon>Fungi</taxon>
        <taxon>Dikarya</taxon>
        <taxon>Basidiomycota</taxon>
        <taxon>Agaricomycotina</taxon>
        <taxon>Agaricomycetes</taxon>
        <taxon>Thelephorales</taxon>
        <taxon>Thelephoraceae</taxon>
        <taxon>Thelephora</taxon>
    </lineage>
</organism>
<keyword evidence="8 9" id="KW-0472">Membrane</keyword>
<evidence type="ECO:0000259" key="11">
    <source>
        <dbReference type="Pfam" id="PF22776"/>
    </source>
</evidence>
<accession>A0A9P6L6L2</accession>
<feature type="domain" description="K+ potassium transporter C-terminal" evidence="11">
    <location>
        <begin position="587"/>
        <end position="764"/>
    </location>
</feature>
<evidence type="ECO:0000256" key="4">
    <source>
        <dbReference type="ARBA" id="ARBA00022692"/>
    </source>
</evidence>
<dbReference type="Pfam" id="PF02705">
    <property type="entry name" value="K_trans"/>
    <property type="match status" value="1"/>
</dbReference>
<feature type="transmembrane region" description="Helical" evidence="9">
    <location>
        <begin position="205"/>
        <end position="224"/>
    </location>
</feature>
<keyword evidence="4 9" id="KW-0812">Transmembrane</keyword>
<evidence type="ECO:0000256" key="7">
    <source>
        <dbReference type="ARBA" id="ARBA00023065"/>
    </source>
</evidence>
<feature type="transmembrane region" description="Helical" evidence="9">
    <location>
        <begin position="236"/>
        <end position="257"/>
    </location>
</feature>
<evidence type="ECO:0000256" key="8">
    <source>
        <dbReference type="ARBA" id="ARBA00023136"/>
    </source>
</evidence>
<feature type="transmembrane region" description="Helical" evidence="9">
    <location>
        <begin position="303"/>
        <end position="321"/>
    </location>
</feature>
<dbReference type="InterPro" id="IPR003855">
    <property type="entry name" value="K+_transporter"/>
</dbReference>
<dbReference type="AlphaFoldDB" id="A0A9P6L6L2"/>
<evidence type="ECO:0000259" key="10">
    <source>
        <dbReference type="Pfam" id="PF02705"/>
    </source>
</evidence>